<keyword evidence="1" id="KW-0472">Membrane</keyword>
<protein>
    <submittedName>
        <fullName evidence="2">Uncharacterized protein</fullName>
    </submittedName>
</protein>
<evidence type="ECO:0000313" key="2">
    <source>
        <dbReference type="EMBL" id="KAL2828702.1"/>
    </source>
</evidence>
<dbReference type="Proteomes" id="UP001610335">
    <property type="component" value="Unassembled WGS sequence"/>
</dbReference>
<evidence type="ECO:0000256" key="1">
    <source>
        <dbReference type="SAM" id="Phobius"/>
    </source>
</evidence>
<keyword evidence="1" id="KW-1133">Transmembrane helix</keyword>
<name>A0ABR4IP72_9EURO</name>
<organism evidence="2 3">
    <name type="scientific">Aspergillus cavernicola</name>
    <dbReference type="NCBI Taxonomy" id="176166"/>
    <lineage>
        <taxon>Eukaryota</taxon>
        <taxon>Fungi</taxon>
        <taxon>Dikarya</taxon>
        <taxon>Ascomycota</taxon>
        <taxon>Pezizomycotina</taxon>
        <taxon>Eurotiomycetes</taxon>
        <taxon>Eurotiomycetidae</taxon>
        <taxon>Eurotiales</taxon>
        <taxon>Aspergillaceae</taxon>
        <taxon>Aspergillus</taxon>
        <taxon>Aspergillus subgen. Nidulantes</taxon>
    </lineage>
</organism>
<accession>A0ABR4IP72</accession>
<comment type="caution">
    <text evidence="2">The sequence shown here is derived from an EMBL/GenBank/DDBJ whole genome shotgun (WGS) entry which is preliminary data.</text>
</comment>
<keyword evidence="1" id="KW-0812">Transmembrane</keyword>
<sequence>MPEADNVCKLGKQQQTGCRFLAKLGWPSPHRCSITSWLLRGSHLQTFPPIFISFVPLALLFPIFRVFNLDYHISIYPLPSYPSGSQANRLL</sequence>
<gene>
    <name evidence="2" type="ORF">BDW59DRAFT_42862</name>
</gene>
<keyword evidence="3" id="KW-1185">Reference proteome</keyword>
<reference evidence="2 3" key="1">
    <citation type="submission" date="2024-07" db="EMBL/GenBank/DDBJ databases">
        <title>Section-level genome sequencing and comparative genomics of Aspergillus sections Usti and Cavernicolus.</title>
        <authorList>
            <consortium name="Lawrence Berkeley National Laboratory"/>
            <person name="Nybo J.L."/>
            <person name="Vesth T.C."/>
            <person name="Theobald S."/>
            <person name="Frisvad J.C."/>
            <person name="Larsen T.O."/>
            <person name="Kjaerboelling I."/>
            <person name="Rothschild-Mancinelli K."/>
            <person name="Lyhne E.K."/>
            <person name="Kogle M.E."/>
            <person name="Barry K."/>
            <person name="Clum A."/>
            <person name="Na H."/>
            <person name="Ledsgaard L."/>
            <person name="Lin J."/>
            <person name="Lipzen A."/>
            <person name="Kuo A."/>
            <person name="Riley R."/>
            <person name="Mondo S."/>
            <person name="LaButti K."/>
            <person name="Haridas S."/>
            <person name="Pangalinan J."/>
            <person name="Salamov A.A."/>
            <person name="Simmons B.A."/>
            <person name="Magnuson J.K."/>
            <person name="Chen J."/>
            <person name="Drula E."/>
            <person name="Henrissat B."/>
            <person name="Wiebenga A."/>
            <person name="Lubbers R.J."/>
            <person name="Gomes A.C."/>
            <person name="Makela M.R."/>
            <person name="Stajich J."/>
            <person name="Grigoriev I.V."/>
            <person name="Mortensen U.H."/>
            <person name="De vries R.P."/>
            <person name="Baker S.E."/>
            <person name="Andersen M.R."/>
        </authorList>
    </citation>
    <scope>NUCLEOTIDE SEQUENCE [LARGE SCALE GENOMIC DNA]</scope>
    <source>
        <strain evidence="2 3">CBS 600.67</strain>
    </source>
</reference>
<evidence type="ECO:0000313" key="3">
    <source>
        <dbReference type="Proteomes" id="UP001610335"/>
    </source>
</evidence>
<dbReference type="EMBL" id="JBFXLS010000019">
    <property type="protein sequence ID" value="KAL2828702.1"/>
    <property type="molecule type" value="Genomic_DNA"/>
</dbReference>
<proteinExistence type="predicted"/>
<feature type="transmembrane region" description="Helical" evidence="1">
    <location>
        <begin position="47"/>
        <end position="67"/>
    </location>
</feature>